<dbReference type="AlphaFoldDB" id="A0A3P8VNK5"/>
<dbReference type="InterPro" id="IPR036179">
    <property type="entry name" value="Ig-like_dom_sf"/>
</dbReference>
<sequence>NSSSCPDSSSVYCCLQVTFSLIDDNTTLHCNHTKGADYFQMYWYRQLPGETIKLIVFTTSVNKNYDFGKFSKDKFAADRPDVFRGTLTVNNLQPGDEGLYFCAVSKHSGTGKRGHKTKSWCLV</sequence>
<protein>
    <recommendedName>
        <fullName evidence="3">Ig-like domain-containing protein</fullName>
    </recommendedName>
</protein>
<keyword evidence="5" id="KW-1185">Reference proteome</keyword>
<evidence type="ECO:0000313" key="5">
    <source>
        <dbReference type="Proteomes" id="UP000265120"/>
    </source>
</evidence>
<dbReference type="InterPro" id="IPR013783">
    <property type="entry name" value="Ig-like_fold"/>
</dbReference>
<evidence type="ECO:0000256" key="2">
    <source>
        <dbReference type="ARBA" id="ARBA00022859"/>
    </source>
</evidence>
<reference evidence="4" key="2">
    <citation type="submission" date="2025-08" db="UniProtKB">
        <authorList>
            <consortium name="Ensembl"/>
        </authorList>
    </citation>
    <scope>IDENTIFICATION</scope>
</reference>
<accession>A0A3P8VNK5</accession>
<evidence type="ECO:0000259" key="3">
    <source>
        <dbReference type="PROSITE" id="PS50835"/>
    </source>
</evidence>
<dbReference type="InterPro" id="IPR003599">
    <property type="entry name" value="Ig_sub"/>
</dbReference>
<dbReference type="GO" id="GO:0007166">
    <property type="term" value="P:cell surface receptor signaling pathway"/>
    <property type="evidence" value="ECO:0007669"/>
    <property type="project" value="TreeGrafter"/>
</dbReference>
<evidence type="ECO:0000256" key="1">
    <source>
        <dbReference type="ARBA" id="ARBA00022729"/>
    </source>
</evidence>
<proteinExistence type="predicted"/>
<dbReference type="GO" id="GO:0005886">
    <property type="term" value="C:plasma membrane"/>
    <property type="evidence" value="ECO:0007669"/>
    <property type="project" value="TreeGrafter"/>
</dbReference>
<reference evidence="4" key="3">
    <citation type="submission" date="2025-09" db="UniProtKB">
        <authorList>
            <consortium name="Ensembl"/>
        </authorList>
    </citation>
    <scope>IDENTIFICATION</scope>
</reference>
<evidence type="ECO:0000313" key="4">
    <source>
        <dbReference type="Ensembl" id="ENSCSEP00000014861.1"/>
    </source>
</evidence>
<dbReference type="SMART" id="SM00409">
    <property type="entry name" value="IG"/>
    <property type="match status" value="1"/>
</dbReference>
<dbReference type="Pfam" id="PF07686">
    <property type="entry name" value="V-set"/>
    <property type="match status" value="1"/>
</dbReference>
<feature type="domain" description="Ig-like" evidence="3">
    <location>
        <begin position="6"/>
        <end position="119"/>
    </location>
</feature>
<keyword evidence="2" id="KW-0391">Immunity</keyword>
<dbReference type="InterPro" id="IPR007110">
    <property type="entry name" value="Ig-like_dom"/>
</dbReference>
<dbReference type="PROSITE" id="PS50835">
    <property type="entry name" value="IG_LIKE"/>
    <property type="match status" value="1"/>
</dbReference>
<keyword evidence="1" id="KW-0732">Signal</keyword>
<dbReference type="InterPro" id="IPR013106">
    <property type="entry name" value="Ig_V-set"/>
</dbReference>
<dbReference type="Proteomes" id="UP000265120">
    <property type="component" value="Chromosome 1"/>
</dbReference>
<dbReference type="PANTHER" id="PTHR23268:SF102">
    <property type="entry name" value="IMMUNOGLOBULIN V-SET DOMAIN-CONTAINING PROTEIN"/>
    <property type="match status" value="1"/>
</dbReference>
<organism evidence="4 5">
    <name type="scientific">Cynoglossus semilaevis</name>
    <name type="common">Tongue sole</name>
    <dbReference type="NCBI Taxonomy" id="244447"/>
    <lineage>
        <taxon>Eukaryota</taxon>
        <taxon>Metazoa</taxon>
        <taxon>Chordata</taxon>
        <taxon>Craniata</taxon>
        <taxon>Vertebrata</taxon>
        <taxon>Euteleostomi</taxon>
        <taxon>Actinopterygii</taxon>
        <taxon>Neopterygii</taxon>
        <taxon>Teleostei</taxon>
        <taxon>Neoteleostei</taxon>
        <taxon>Acanthomorphata</taxon>
        <taxon>Carangaria</taxon>
        <taxon>Pleuronectiformes</taxon>
        <taxon>Pleuronectoidei</taxon>
        <taxon>Cynoglossidae</taxon>
        <taxon>Cynoglossinae</taxon>
        <taxon>Cynoglossus</taxon>
    </lineage>
</organism>
<dbReference type="PANTHER" id="PTHR23268">
    <property type="entry name" value="T-CELL RECEPTOR BETA CHAIN"/>
    <property type="match status" value="1"/>
</dbReference>
<dbReference type="InterPro" id="IPR050413">
    <property type="entry name" value="TCR_beta_variable"/>
</dbReference>
<dbReference type="SMART" id="SM00406">
    <property type="entry name" value="IGv"/>
    <property type="match status" value="1"/>
</dbReference>
<dbReference type="STRING" id="244447.ENSCSEP00000014861"/>
<dbReference type="Ensembl" id="ENSCSET00000015037.1">
    <property type="protein sequence ID" value="ENSCSEP00000014861.1"/>
    <property type="gene ID" value="ENSCSEG00000009561.1"/>
</dbReference>
<dbReference type="SMART" id="SM00408">
    <property type="entry name" value="IGc2"/>
    <property type="match status" value="1"/>
</dbReference>
<name>A0A3P8VNK5_CYNSE</name>
<dbReference type="InParanoid" id="A0A3P8VNK5"/>
<dbReference type="SUPFAM" id="SSF48726">
    <property type="entry name" value="Immunoglobulin"/>
    <property type="match status" value="1"/>
</dbReference>
<dbReference type="InterPro" id="IPR003598">
    <property type="entry name" value="Ig_sub2"/>
</dbReference>
<dbReference type="OMA" id="ATINCNH"/>
<reference evidence="4 5" key="1">
    <citation type="journal article" date="2014" name="Nat. Genet.">
        <title>Whole-genome sequence of a flatfish provides insights into ZW sex chromosome evolution and adaptation to a benthic lifestyle.</title>
        <authorList>
            <person name="Chen S."/>
            <person name="Zhang G."/>
            <person name="Shao C."/>
            <person name="Huang Q."/>
            <person name="Liu G."/>
            <person name="Zhang P."/>
            <person name="Song W."/>
            <person name="An N."/>
            <person name="Chalopin D."/>
            <person name="Volff J.N."/>
            <person name="Hong Y."/>
            <person name="Li Q."/>
            <person name="Sha Z."/>
            <person name="Zhou H."/>
            <person name="Xie M."/>
            <person name="Yu Q."/>
            <person name="Liu Y."/>
            <person name="Xiang H."/>
            <person name="Wang N."/>
            <person name="Wu K."/>
            <person name="Yang C."/>
            <person name="Zhou Q."/>
            <person name="Liao X."/>
            <person name="Yang L."/>
            <person name="Hu Q."/>
            <person name="Zhang J."/>
            <person name="Meng L."/>
            <person name="Jin L."/>
            <person name="Tian Y."/>
            <person name="Lian J."/>
            <person name="Yang J."/>
            <person name="Miao G."/>
            <person name="Liu S."/>
            <person name="Liang Z."/>
            <person name="Yan F."/>
            <person name="Li Y."/>
            <person name="Sun B."/>
            <person name="Zhang H."/>
            <person name="Zhang J."/>
            <person name="Zhu Y."/>
            <person name="Du M."/>
            <person name="Zhao Y."/>
            <person name="Schartl M."/>
            <person name="Tang Q."/>
            <person name="Wang J."/>
        </authorList>
    </citation>
    <scope>NUCLEOTIDE SEQUENCE</scope>
</reference>
<dbReference type="Gene3D" id="2.60.40.10">
    <property type="entry name" value="Immunoglobulins"/>
    <property type="match status" value="1"/>
</dbReference>
<dbReference type="GeneTree" id="ENSGT01030000234952"/>
<dbReference type="GO" id="GO:0002376">
    <property type="term" value="P:immune system process"/>
    <property type="evidence" value="ECO:0007669"/>
    <property type="project" value="UniProtKB-KW"/>
</dbReference>